<dbReference type="EMBL" id="GBXM01012518">
    <property type="protein sequence ID" value="JAH96059.1"/>
    <property type="molecule type" value="Transcribed_RNA"/>
</dbReference>
<proteinExistence type="predicted"/>
<evidence type="ECO:0000313" key="1">
    <source>
        <dbReference type="EMBL" id="JAH96059.1"/>
    </source>
</evidence>
<accession>A0A0E9X0D9</accession>
<organism evidence="1">
    <name type="scientific">Anguilla anguilla</name>
    <name type="common">European freshwater eel</name>
    <name type="synonym">Muraena anguilla</name>
    <dbReference type="NCBI Taxonomy" id="7936"/>
    <lineage>
        <taxon>Eukaryota</taxon>
        <taxon>Metazoa</taxon>
        <taxon>Chordata</taxon>
        <taxon>Craniata</taxon>
        <taxon>Vertebrata</taxon>
        <taxon>Euteleostomi</taxon>
        <taxon>Actinopterygii</taxon>
        <taxon>Neopterygii</taxon>
        <taxon>Teleostei</taxon>
        <taxon>Anguilliformes</taxon>
        <taxon>Anguillidae</taxon>
        <taxon>Anguilla</taxon>
    </lineage>
</organism>
<sequence length="88" mass="9727">MGMMITPTMSNMYCYSLICSVITHVDICSILVSKRTTPLSVTSSAARKKIKFMGHFLWSSVNTNLIYVQSSSCVICFMPSISCQNCAI</sequence>
<protein>
    <submittedName>
        <fullName evidence="1">Uncharacterized protein</fullName>
    </submittedName>
</protein>
<name>A0A0E9X0D9_ANGAN</name>
<reference evidence="1" key="1">
    <citation type="submission" date="2014-11" db="EMBL/GenBank/DDBJ databases">
        <authorList>
            <person name="Amaro Gonzalez C."/>
        </authorList>
    </citation>
    <scope>NUCLEOTIDE SEQUENCE</scope>
</reference>
<reference evidence="1" key="2">
    <citation type="journal article" date="2015" name="Fish Shellfish Immunol.">
        <title>Early steps in the European eel (Anguilla anguilla)-Vibrio vulnificus interaction in the gills: Role of the RtxA13 toxin.</title>
        <authorList>
            <person name="Callol A."/>
            <person name="Pajuelo D."/>
            <person name="Ebbesson L."/>
            <person name="Teles M."/>
            <person name="MacKenzie S."/>
            <person name="Amaro C."/>
        </authorList>
    </citation>
    <scope>NUCLEOTIDE SEQUENCE</scope>
</reference>
<dbReference type="AlphaFoldDB" id="A0A0E9X0D9"/>